<keyword evidence="1" id="KW-0175">Coiled coil</keyword>
<sequence>MARTRTRPPSSPSRPPRRGGRRSSGRVSQRARGRAEGHSPEYAELPETLEDNPWERPPGKVRRVWRFLTHNVTITVVGIAAILVAMVFVIPEWMGPGEPPKAADGGAFSTNDMLARLSSSSMDPVAAGVIAQAKKNAYEEQQRQLRLLKEKAKRDAKARAQLKLQQERERLAKSNPSAAQNKAWGKRMNALKGWGGCWDSLETLWEHESSWDEHATNPSSGAYGIPQALPPDKLADAGPDWKTSSPTQIAWGLAYIKARYHDPCGAWSWWSAHHWY</sequence>
<feature type="region of interest" description="Disordered" evidence="2">
    <location>
        <begin position="212"/>
        <end position="241"/>
    </location>
</feature>
<dbReference type="EMBL" id="JBHSIT010000009">
    <property type="protein sequence ID" value="MFC4911568.1"/>
    <property type="molecule type" value="Genomic_DNA"/>
</dbReference>
<accession>A0ABV9U4Z8</accession>
<evidence type="ECO:0000256" key="2">
    <source>
        <dbReference type="SAM" id="MobiDB-lite"/>
    </source>
</evidence>
<gene>
    <name evidence="4" type="ORF">ACFPCY_29990</name>
</gene>
<feature type="transmembrane region" description="Helical" evidence="3">
    <location>
        <begin position="67"/>
        <end position="90"/>
    </location>
</feature>
<evidence type="ECO:0000256" key="3">
    <source>
        <dbReference type="SAM" id="Phobius"/>
    </source>
</evidence>
<comment type="caution">
    <text evidence="4">The sequence shown here is derived from an EMBL/GenBank/DDBJ whole genome shotgun (WGS) entry which is preliminary data.</text>
</comment>
<keyword evidence="5" id="KW-1185">Reference proteome</keyword>
<name>A0ABV9U4Z8_9ACTN</name>
<keyword evidence="3" id="KW-0472">Membrane</keyword>
<protein>
    <submittedName>
        <fullName evidence="4">Lytic transglycosylase domain-containing protein</fullName>
    </submittedName>
</protein>
<evidence type="ECO:0000313" key="4">
    <source>
        <dbReference type="EMBL" id="MFC4911568.1"/>
    </source>
</evidence>
<keyword evidence="3" id="KW-0812">Transmembrane</keyword>
<reference evidence="5" key="1">
    <citation type="journal article" date="2019" name="Int. J. Syst. Evol. Microbiol.">
        <title>The Global Catalogue of Microorganisms (GCM) 10K type strain sequencing project: providing services to taxonomists for standard genome sequencing and annotation.</title>
        <authorList>
            <consortium name="The Broad Institute Genomics Platform"/>
            <consortium name="The Broad Institute Genome Sequencing Center for Infectious Disease"/>
            <person name="Wu L."/>
            <person name="Ma J."/>
        </authorList>
    </citation>
    <scope>NUCLEOTIDE SEQUENCE [LARGE SCALE GENOMIC DNA]</scope>
    <source>
        <strain evidence="5">KLKA75</strain>
    </source>
</reference>
<evidence type="ECO:0000313" key="5">
    <source>
        <dbReference type="Proteomes" id="UP001595872"/>
    </source>
</evidence>
<feature type="coiled-coil region" evidence="1">
    <location>
        <begin position="131"/>
        <end position="158"/>
    </location>
</feature>
<dbReference type="InterPro" id="IPR023346">
    <property type="entry name" value="Lysozyme-like_dom_sf"/>
</dbReference>
<organism evidence="4 5">
    <name type="scientific">Actinomadura gamaensis</name>
    <dbReference type="NCBI Taxonomy" id="1763541"/>
    <lineage>
        <taxon>Bacteria</taxon>
        <taxon>Bacillati</taxon>
        <taxon>Actinomycetota</taxon>
        <taxon>Actinomycetes</taxon>
        <taxon>Streptosporangiales</taxon>
        <taxon>Thermomonosporaceae</taxon>
        <taxon>Actinomadura</taxon>
    </lineage>
</organism>
<evidence type="ECO:0000256" key="1">
    <source>
        <dbReference type="SAM" id="Coils"/>
    </source>
</evidence>
<feature type="region of interest" description="Disordered" evidence="2">
    <location>
        <begin position="1"/>
        <end position="56"/>
    </location>
</feature>
<dbReference type="RefSeq" id="WP_378260597.1">
    <property type="nucleotide sequence ID" value="NZ_JBHSIT010000009.1"/>
</dbReference>
<dbReference type="Proteomes" id="UP001595872">
    <property type="component" value="Unassembled WGS sequence"/>
</dbReference>
<keyword evidence="3" id="KW-1133">Transmembrane helix</keyword>
<proteinExistence type="predicted"/>
<dbReference type="SUPFAM" id="SSF53955">
    <property type="entry name" value="Lysozyme-like"/>
    <property type="match status" value="1"/>
</dbReference>
<feature type="compositionally biased region" description="Basic residues" evidence="2">
    <location>
        <begin position="15"/>
        <end position="32"/>
    </location>
</feature>